<feature type="domain" description="Peptidoglycan binding-like" evidence="1">
    <location>
        <begin position="11"/>
        <end position="67"/>
    </location>
</feature>
<dbReference type="Pfam" id="PF01471">
    <property type="entry name" value="PG_binding_1"/>
    <property type="match status" value="1"/>
</dbReference>
<protein>
    <submittedName>
        <fullName evidence="2">Peptidoglycan-binding domain 1 protein</fullName>
    </submittedName>
</protein>
<dbReference type="Gene3D" id="1.10.101.10">
    <property type="entry name" value="PGBD-like superfamily/PGBD"/>
    <property type="match status" value="1"/>
</dbReference>
<reference evidence="2 3" key="1">
    <citation type="submission" date="2016-12" db="EMBL/GenBank/DDBJ databases">
        <authorList>
            <person name="Song W.-J."/>
            <person name="Kurnit D.M."/>
        </authorList>
    </citation>
    <scope>NUCLEOTIDE SEQUENCE [LARGE SCALE GENOMIC DNA]</scope>
    <source>
        <strain evidence="2 3">STM7296</strain>
    </source>
</reference>
<evidence type="ECO:0000313" key="3">
    <source>
        <dbReference type="Proteomes" id="UP000187012"/>
    </source>
</evidence>
<dbReference type="InterPro" id="IPR036366">
    <property type="entry name" value="PGBDSf"/>
</dbReference>
<dbReference type="SUPFAM" id="SSF53955">
    <property type="entry name" value="Lysozyme-like"/>
    <property type="match status" value="1"/>
</dbReference>
<dbReference type="RefSeq" id="WP_094781247.1">
    <property type="nucleotide sequence ID" value="NZ_CYGX02000045.1"/>
</dbReference>
<sequence length="272" mass="28498">MQNDVLKQGDSGDDVKTLQQCLARHGFNPGEIDGMYGQATVAAVIAFQKSEGLLPDGVAGPRTLLALGLADSNDLPSAIPAVTVQVVSQMFPVTPIGNIKANLPSVLSALVTNNVADKSMVLMALSTVRAEAECFEPISEGQSRFNTSPSGHPFDLYDNRRDLGNQGAPDGAQFKGRGYIQLTGRSNYATFGPKLSPPVDLIANPELAGDPAIAANLLALFLADKELAIKNALLAGNMASARELVNGGTNGLDRFEDAYQRGAALIPDSFGS</sequence>
<dbReference type="InterPro" id="IPR023346">
    <property type="entry name" value="Lysozyme-like_dom_sf"/>
</dbReference>
<dbReference type="InterPro" id="IPR002477">
    <property type="entry name" value="Peptidoglycan-bd-like"/>
</dbReference>
<organism evidence="2 3">
    <name type="scientific">Paraburkholderia ribeironis</name>
    <dbReference type="NCBI Taxonomy" id="1247936"/>
    <lineage>
        <taxon>Bacteria</taxon>
        <taxon>Pseudomonadati</taxon>
        <taxon>Pseudomonadota</taxon>
        <taxon>Betaproteobacteria</taxon>
        <taxon>Burkholderiales</taxon>
        <taxon>Burkholderiaceae</taxon>
        <taxon>Paraburkholderia</taxon>
    </lineage>
</organism>
<evidence type="ECO:0000259" key="1">
    <source>
        <dbReference type="Pfam" id="PF01471"/>
    </source>
</evidence>
<dbReference type="SUPFAM" id="SSF47090">
    <property type="entry name" value="PGBD-like"/>
    <property type="match status" value="1"/>
</dbReference>
<dbReference type="Proteomes" id="UP000187012">
    <property type="component" value="Unassembled WGS sequence"/>
</dbReference>
<accession>A0A1N7S8T1</accession>
<evidence type="ECO:0000313" key="2">
    <source>
        <dbReference type="EMBL" id="SIT43787.1"/>
    </source>
</evidence>
<dbReference type="OrthoDB" id="1242806at2"/>
<dbReference type="InterPro" id="IPR036365">
    <property type="entry name" value="PGBD-like_sf"/>
</dbReference>
<keyword evidence="3" id="KW-1185">Reference proteome</keyword>
<dbReference type="AlphaFoldDB" id="A0A1N7S8T1"/>
<name>A0A1N7S8T1_9BURK</name>
<gene>
    <name evidence="2" type="ORF">BN2475_450052</name>
</gene>
<dbReference type="Gene3D" id="1.10.530.10">
    <property type="match status" value="1"/>
</dbReference>
<proteinExistence type="predicted"/>
<dbReference type="STRING" id="1247936.BN2475_450052"/>
<dbReference type="EMBL" id="CYGX02000045">
    <property type="protein sequence ID" value="SIT43787.1"/>
    <property type="molecule type" value="Genomic_DNA"/>
</dbReference>